<proteinExistence type="predicted"/>
<sequence length="318" mass="34756">MMRTAVGRDNAPTLYSTYVEWRPAPCARNMRAALGCGSYNMSKAGYSGFRLDIDDDGIALIRFDRPDRLNVLDISAKRDLIEALTQLQYDDACRVLIFTGEGRTYCAGDDVKGAFAEEQWEAARSQPVRKGRKGPIATYSSLRTISQQLNRTLMTFDKITIAAINGAAVQSGFSLALCCDFRLVAESAKMGSGTMRMGFLPDEGGHHLLVRLIGIARTKDLLLRGRLVGADEAAALGLVHEIVSPGALLDRARALALEFAHGPQVALRLLKNAIDSAVDLGFEQAAMDIAARAAISDHHPDAEEGWRAFREKRRPAFE</sequence>
<evidence type="ECO:0008006" key="3">
    <source>
        <dbReference type="Google" id="ProtNLM"/>
    </source>
</evidence>
<dbReference type="Pfam" id="PF00378">
    <property type="entry name" value="ECH_1"/>
    <property type="match status" value="1"/>
</dbReference>
<keyword evidence="2" id="KW-1185">Reference proteome</keyword>
<reference evidence="2" key="1">
    <citation type="submission" date="2017-11" db="EMBL/GenBank/DDBJ databases">
        <title>The complete genome sequence of Sphingopyxis pomeranensis sp. nov. strain WS5A3p.</title>
        <authorList>
            <person name="Kaminski M.A."/>
        </authorList>
    </citation>
    <scope>NUCLEOTIDE SEQUENCE [LARGE SCALE GENOMIC DNA]</scope>
    <source>
        <strain evidence="2">WS5A3p</strain>
    </source>
</reference>
<dbReference type="GO" id="GO:0003824">
    <property type="term" value="F:catalytic activity"/>
    <property type="evidence" value="ECO:0007669"/>
    <property type="project" value="UniProtKB-ARBA"/>
</dbReference>
<gene>
    <name evidence="1" type="ORF">CVO77_00715</name>
</gene>
<protein>
    <recommendedName>
        <fullName evidence="3">Enoyl-CoA hydratase/isomerase family protein</fullName>
    </recommendedName>
</protein>
<accession>A0A2S8BAN8</accession>
<dbReference type="AlphaFoldDB" id="A0A2S8BAN8"/>
<dbReference type="Gene3D" id="3.90.226.10">
    <property type="entry name" value="2-enoyl-CoA Hydratase, Chain A, domain 1"/>
    <property type="match status" value="1"/>
</dbReference>
<evidence type="ECO:0000313" key="2">
    <source>
        <dbReference type="Proteomes" id="UP000238954"/>
    </source>
</evidence>
<dbReference type="InterPro" id="IPR001753">
    <property type="entry name" value="Enoyl-CoA_hydra/iso"/>
</dbReference>
<evidence type="ECO:0000313" key="1">
    <source>
        <dbReference type="EMBL" id="PQM29482.1"/>
    </source>
</evidence>
<dbReference type="CDD" id="cd06558">
    <property type="entry name" value="crotonase-like"/>
    <property type="match status" value="1"/>
</dbReference>
<comment type="caution">
    <text evidence="1">The sequence shown here is derived from an EMBL/GenBank/DDBJ whole genome shotgun (WGS) entry which is preliminary data.</text>
</comment>
<organism evidence="1 2">
    <name type="scientific">Sphingopyxis lindanitolerans</name>
    <dbReference type="NCBI Taxonomy" id="2054227"/>
    <lineage>
        <taxon>Bacteria</taxon>
        <taxon>Pseudomonadati</taxon>
        <taxon>Pseudomonadota</taxon>
        <taxon>Alphaproteobacteria</taxon>
        <taxon>Sphingomonadales</taxon>
        <taxon>Sphingomonadaceae</taxon>
        <taxon>Sphingopyxis</taxon>
    </lineage>
</organism>
<dbReference type="SUPFAM" id="SSF52096">
    <property type="entry name" value="ClpP/crotonase"/>
    <property type="match status" value="1"/>
</dbReference>
<dbReference type="PANTHER" id="PTHR11941">
    <property type="entry name" value="ENOYL-COA HYDRATASE-RELATED"/>
    <property type="match status" value="1"/>
</dbReference>
<dbReference type="PANTHER" id="PTHR11941:SF54">
    <property type="entry name" value="ENOYL-COA HYDRATASE, MITOCHONDRIAL"/>
    <property type="match status" value="1"/>
</dbReference>
<name>A0A2S8BAN8_9SPHN</name>
<dbReference type="EMBL" id="PHFW01000001">
    <property type="protein sequence ID" value="PQM29482.1"/>
    <property type="molecule type" value="Genomic_DNA"/>
</dbReference>
<dbReference type="InterPro" id="IPR029045">
    <property type="entry name" value="ClpP/crotonase-like_dom_sf"/>
</dbReference>
<dbReference type="GO" id="GO:0006635">
    <property type="term" value="P:fatty acid beta-oxidation"/>
    <property type="evidence" value="ECO:0007669"/>
    <property type="project" value="TreeGrafter"/>
</dbReference>
<dbReference type="Proteomes" id="UP000238954">
    <property type="component" value="Chromosome"/>
</dbReference>